<proteinExistence type="predicted"/>
<dbReference type="InterPro" id="IPR036047">
    <property type="entry name" value="F-box-like_dom_sf"/>
</dbReference>
<dbReference type="Gene3D" id="1.20.1280.50">
    <property type="match status" value="1"/>
</dbReference>
<feature type="domain" description="F-box" evidence="1">
    <location>
        <begin position="37"/>
        <end position="73"/>
    </location>
</feature>
<dbReference type="InterPro" id="IPR053197">
    <property type="entry name" value="F-box_SCFL_complex_component"/>
</dbReference>
<dbReference type="PANTHER" id="PTHR34223">
    <property type="entry name" value="OS11G0201299 PROTEIN"/>
    <property type="match status" value="1"/>
</dbReference>
<gene>
    <name evidence="2" type="ORF">MtrunA17_Chr4g0049061</name>
</gene>
<dbReference type="InterPro" id="IPR053781">
    <property type="entry name" value="F-box_AtFBL13-like"/>
</dbReference>
<comment type="caution">
    <text evidence="2">The sequence shown here is derived from an EMBL/GenBank/DDBJ whole genome shotgun (WGS) entry which is preliminary data.</text>
</comment>
<reference evidence="2" key="1">
    <citation type="journal article" date="2018" name="Nat. Plants">
        <title>Whole-genome landscape of Medicago truncatula symbiotic genes.</title>
        <authorList>
            <person name="Pecrix Y."/>
            <person name="Gamas P."/>
            <person name="Carrere S."/>
        </authorList>
    </citation>
    <scope>NUCLEOTIDE SEQUENCE</scope>
    <source>
        <tissue evidence="2">Leaves</tissue>
    </source>
</reference>
<dbReference type="SUPFAM" id="SSF81383">
    <property type="entry name" value="F-box domain"/>
    <property type="match status" value="1"/>
</dbReference>
<organism evidence="2">
    <name type="scientific">Medicago truncatula</name>
    <name type="common">Barrel medic</name>
    <name type="synonym">Medicago tribuloides</name>
    <dbReference type="NCBI Taxonomy" id="3880"/>
    <lineage>
        <taxon>Eukaryota</taxon>
        <taxon>Viridiplantae</taxon>
        <taxon>Streptophyta</taxon>
        <taxon>Embryophyta</taxon>
        <taxon>Tracheophyta</taxon>
        <taxon>Spermatophyta</taxon>
        <taxon>Magnoliopsida</taxon>
        <taxon>eudicotyledons</taxon>
        <taxon>Gunneridae</taxon>
        <taxon>Pentapetalae</taxon>
        <taxon>rosids</taxon>
        <taxon>fabids</taxon>
        <taxon>Fabales</taxon>
        <taxon>Fabaceae</taxon>
        <taxon>Papilionoideae</taxon>
        <taxon>50 kb inversion clade</taxon>
        <taxon>NPAAA clade</taxon>
        <taxon>Hologalegina</taxon>
        <taxon>IRL clade</taxon>
        <taxon>Trifolieae</taxon>
        <taxon>Medicago</taxon>
    </lineage>
</organism>
<evidence type="ECO:0000313" key="2">
    <source>
        <dbReference type="EMBL" id="RHN62588.1"/>
    </source>
</evidence>
<protein>
    <submittedName>
        <fullName evidence="2">Putative F-box domain, leucine-rich repeat domain, L domain-containing protein</fullName>
    </submittedName>
</protein>
<dbReference type="InterPro" id="IPR001810">
    <property type="entry name" value="F-box_dom"/>
</dbReference>
<dbReference type="EMBL" id="PSQE01000004">
    <property type="protein sequence ID" value="RHN62588.1"/>
    <property type="molecule type" value="Genomic_DNA"/>
</dbReference>
<dbReference type="PANTHER" id="PTHR34223:SF51">
    <property type="entry name" value="OS06G0556300 PROTEIN"/>
    <property type="match status" value="1"/>
</dbReference>
<dbReference type="Proteomes" id="UP000265566">
    <property type="component" value="Chromosome 4"/>
</dbReference>
<evidence type="ECO:0000259" key="1">
    <source>
        <dbReference type="Pfam" id="PF00646"/>
    </source>
</evidence>
<sequence>MSYIPKERMILLSMKRRRIYEVKNDKKAEHREIEDRLSSLPDGVLLHILSFLDATYADQTCVLSTRWKYLWKLIPTLNLHSERFYTVKQFSKFASKILTLRLRKKSAALDALDFDCRGNIEPRILKKILNYVSSDNTHLQKLEIYGYGGILVSL</sequence>
<dbReference type="Gramene" id="rna25180">
    <property type="protein sequence ID" value="RHN62588.1"/>
    <property type="gene ID" value="gene25180"/>
</dbReference>
<dbReference type="AlphaFoldDB" id="A0A396ICQ8"/>
<dbReference type="CDD" id="cd22160">
    <property type="entry name" value="F-box_AtFBL13-like"/>
    <property type="match status" value="1"/>
</dbReference>
<accession>A0A396ICQ8</accession>
<dbReference type="Pfam" id="PF00646">
    <property type="entry name" value="F-box"/>
    <property type="match status" value="1"/>
</dbReference>
<name>A0A396ICQ8_MEDTR</name>